<dbReference type="OrthoDB" id="9784036at2"/>
<dbReference type="RefSeq" id="WP_089803571.1">
    <property type="nucleotide sequence ID" value="NZ_BJYE01000046.1"/>
</dbReference>
<evidence type="ECO:0008006" key="3">
    <source>
        <dbReference type="Google" id="ProtNLM"/>
    </source>
</evidence>
<protein>
    <recommendedName>
        <fullName evidence="3">Esterase</fullName>
    </recommendedName>
</protein>
<comment type="caution">
    <text evidence="1">The sequence shown here is derived from an EMBL/GenBank/DDBJ whole genome shotgun (WGS) entry which is preliminary data.</text>
</comment>
<dbReference type="PANTHER" id="PTHR48098:SF6">
    <property type="entry name" value="FERRI-BACILLIBACTIN ESTERASE BESA"/>
    <property type="match status" value="1"/>
</dbReference>
<dbReference type="STRING" id="442899.SAMN05720591_1445"/>
<gene>
    <name evidence="1" type="ORF">HAL01_23510</name>
</gene>
<dbReference type="InterPro" id="IPR029058">
    <property type="entry name" value="AB_hydrolase_fold"/>
</dbReference>
<dbReference type="EMBL" id="BJYE01000046">
    <property type="protein sequence ID" value="GEN57887.1"/>
    <property type="molecule type" value="Genomic_DNA"/>
</dbReference>
<dbReference type="AlphaFoldDB" id="A0A511X4L3"/>
<dbReference type="InterPro" id="IPR000801">
    <property type="entry name" value="Esterase-like"/>
</dbReference>
<dbReference type="Pfam" id="PF00756">
    <property type="entry name" value="Esterase"/>
    <property type="match status" value="1"/>
</dbReference>
<dbReference type="SUPFAM" id="SSF53474">
    <property type="entry name" value="alpha/beta-Hydrolases"/>
    <property type="match status" value="1"/>
</dbReference>
<evidence type="ECO:0000313" key="1">
    <source>
        <dbReference type="EMBL" id="GEN57887.1"/>
    </source>
</evidence>
<dbReference type="Proteomes" id="UP000321400">
    <property type="component" value="Unassembled WGS sequence"/>
</dbReference>
<proteinExistence type="predicted"/>
<accession>A0A511X4L3</accession>
<dbReference type="InterPro" id="IPR050583">
    <property type="entry name" value="Mycobacterial_A85_antigen"/>
</dbReference>
<dbReference type="Gene3D" id="3.40.50.1820">
    <property type="entry name" value="alpha/beta hydrolase"/>
    <property type="match status" value="1"/>
</dbReference>
<evidence type="ECO:0000313" key="2">
    <source>
        <dbReference type="Proteomes" id="UP000321400"/>
    </source>
</evidence>
<name>A0A511X4L3_9BACI</name>
<organism evidence="1 2">
    <name type="scientific">Halolactibacillus alkaliphilus</name>
    <dbReference type="NCBI Taxonomy" id="442899"/>
    <lineage>
        <taxon>Bacteria</taxon>
        <taxon>Bacillati</taxon>
        <taxon>Bacillota</taxon>
        <taxon>Bacilli</taxon>
        <taxon>Bacillales</taxon>
        <taxon>Bacillaceae</taxon>
        <taxon>Halolactibacillus</taxon>
    </lineage>
</organism>
<reference evidence="1 2" key="1">
    <citation type="submission" date="2019-07" db="EMBL/GenBank/DDBJ databases">
        <title>Whole genome shotgun sequence of Halolactibacillus alkaliphilus NBRC 103919.</title>
        <authorList>
            <person name="Hosoyama A."/>
            <person name="Uohara A."/>
            <person name="Ohji S."/>
            <person name="Ichikawa N."/>
        </authorList>
    </citation>
    <scope>NUCLEOTIDE SEQUENCE [LARGE SCALE GENOMIC DNA]</scope>
    <source>
        <strain evidence="1 2">NBRC 103919</strain>
    </source>
</reference>
<keyword evidence="2" id="KW-1185">Reference proteome</keyword>
<sequence>MTHSQLLHIDNFYLPELNRYRTIRIYLPPDYNETNRHYPVIYMHDGQNLFDKATSSFGSIWEVRHSLDDLYHIDERHAYIVVGIDNGGLYRYEEYCPWISIKGGEYLPHAKKTHRLGGKGFDYLKCITETIKPYIDSHYRTFTHREQTAMMGSSMGGLISICGGIFHSDIFHKVAALSTAAYFAEEQLVQAIHTSNRYGALKLYLDVGTNETSDATNLNFPCIYLDSNQHVYEALRQTALPHDQLRFNVIEGGAHHEEDWRERFIDIIQWLFHQ</sequence>
<dbReference type="PANTHER" id="PTHR48098">
    <property type="entry name" value="ENTEROCHELIN ESTERASE-RELATED"/>
    <property type="match status" value="1"/>
</dbReference>